<dbReference type="EMBL" id="JAUSVU010000004">
    <property type="protein sequence ID" value="MDQ0532789.1"/>
    <property type="molecule type" value="Genomic_DNA"/>
</dbReference>
<feature type="compositionally biased region" description="Basic residues" evidence="9">
    <location>
        <begin position="451"/>
        <end position="463"/>
    </location>
</feature>
<evidence type="ECO:0000256" key="5">
    <source>
        <dbReference type="ARBA" id="ARBA00022825"/>
    </source>
</evidence>
<comment type="caution">
    <text evidence="11">The sequence shown here is derived from an EMBL/GenBank/DDBJ whole genome shotgun (WGS) entry which is preliminary data.</text>
</comment>
<proteinExistence type="predicted"/>
<dbReference type="GO" id="GO:0008233">
    <property type="term" value="F:peptidase activity"/>
    <property type="evidence" value="ECO:0007669"/>
    <property type="project" value="UniProtKB-KW"/>
</dbReference>
<keyword evidence="2 11" id="KW-0645">Protease</keyword>
<keyword evidence="7" id="KW-0865">Zymogen</keyword>
<reference evidence="11 12" key="1">
    <citation type="submission" date="2023-07" db="EMBL/GenBank/DDBJ databases">
        <title>Genomic Encyclopedia of Type Strains, Phase IV (KMG-IV): sequencing the most valuable type-strain genomes for metagenomic binning, comparative biology and taxonomic classification.</title>
        <authorList>
            <person name="Goeker M."/>
        </authorList>
    </citation>
    <scope>NUCLEOTIDE SEQUENCE [LARGE SCALE GENOMIC DNA]</scope>
    <source>
        <strain evidence="11 12">DSM 19922</strain>
    </source>
</reference>
<evidence type="ECO:0000256" key="6">
    <source>
        <dbReference type="ARBA" id="ARBA00022837"/>
    </source>
</evidence>
<sequence>MRVISAQKQQQVREIPERKLLLRDFPLSQQCEDGSPMTNGFVTLPGSHRGHKPATRRLGGIAQDATLELTIALRGPSLPKADEIGLKPMSRDEVEAVLPASADDADKVVKVLEGFGFRILDVSLPTRSIRVAGTVACAEAAFKANLAFYHDDAQGTFRGREGELCLPADLDGIVTGVFGLDERRVARRKTAATGTTATGTAATGTAAGTTSAGDLAGPVTPADIERHYNFPPGDGAGQRIAIAEFGGGYFDEDLTEFCARNGRSKPTVQTVPLGAPALTLDQILALPPHERDSQLEDSGEVMMDVEIVAGLCPAADILVYFAPFTQKGWVDLLDAIIKDAADGTPLTVSISWGYPEDVADGLSAAAIQAIGQKFQTLAMMGVTVCVAAGDDGSGDNVEDDRAHVNFPASSPFVLSVGGTMAARRSSGGPAPAGGSPKAMAVRRAAASARFSRGRHGRRCRSPR</sequence>
<dbReference type="InterPro" id="IPR036852">
    <property type="entry name" value="Peptidase_S8/S53_dom_sf"/>
</dbReference>
<evidence type="ECO:0000256" key="3">
    <source>
        <dbReference type="ARBA" id="ARBA00022723"/>
    </source>
</evidence>
<dbReference type="CDD" id="cd11377">
    <property type="entry name" value="Pro-peptidase_S53"/>
    <property type="match status" value="1"/>
</dbReference>
<feature type="compositionally biased region" description="Low complexity" evidence="9">
    <location>
        <begin position="191"/>
        <end position="213"/>
    </location>
</feature>
<keyword evidence="3" id="KW-0479">Metal-binding</keyword>
<evidence type="ECO:0000256" key="1">
    <source>
        <dbReference type="ARBA" id="ARBA00001913"/>
    </source>
</evidence>
<dbReference type="SMART" id="SM00944">
    <property type="entry name" value="Pro-kuma_activ"/>
    <property type="match status" value="1"/>
</dbReference>
<protein>
    <submittedName>
        <fullName evidence="11">Subtilase family serine protease</fullName>
    </submittedName>
</protein>
<evidence type="ECO:0000256" key="8">
    <source>
        <dbReference type="PROSITE-ProRule" id="PRU01032"/>
    </source>
</evidence>
<evidence type="ECO:0000313" key="12">
    <source>
        <dbReference type="Proteomes" id="UP001244552"/>
    </source>
</evidence>
<dbReference type="Pfam" id="PF00082">
    <property type="entry name" value="Peptidase_S8"/>
    <property type="match status" value="1"/>
</dbReference>
<evidence type="ECO:0000256" key="2">
    <source>
        <dbReference type="ARBA" id="ARBA00022670"/>
    </source>
</evidence>
<dbReference type="PROSITE" id="PS51695">
    <property type="entry name" value="SEDOLISIN"/>
    <property type="match status" value="1"/>
</dbReference>
<dbReference type="InterPro" id="IPR015366">
    <property type="entry name" value="S53_propep"/>
</dbReference>
<dbReference type="Gene3D" id="3.40.50.200">
    <property type="entry name" value="Peptidase S8/S53 domain"/>
    <property type="match status" value="1"/>
</dbReference>
<evidence type="ECO:0000313" key="11">
    <source>
        <dbReference type="EMBL" id="MDQ0532789.1"/>
    </source>
</evidence>
<gene>
    <name evidence="11" type="ORF">QO018_001636</name>
</gene>
<keyword evidence="4" id="KW-0378">Hydrolase</keyword>
<evidence type="ECO:0000259" key="10">
    <source>
        <dbReference type="PROSITE" id="PS51695"/>
    </source>
</evidence>
<evidence type="ECO:0000256" key="7">
    <source>
        <dbReference type="ARBA" id="ARBA00023145"/>
    </source>
</evidence>
<dbReference type="InterPro" id="IPR050819">
    <property type="entry name" value="Tripeptidyl-peptidase_I"/>
</dbReference>
<dbReference type="Pfam" id="PF09286">
    <property type="entry name" value="Pro-kuma_activ"/>
    <property type="match status" value="1"/>
</dbReference>
<keyword evidence="6" id="KW-0106">Calcium</keyword>
<feature type="region of interest" description="Disordered" evidence="9">
    <location>
        <begin position="444"/>
        <end position="463"/>
    </location>
</feature>
<keyword evidence="5" id="KW-0720">Serine protease</keyword>
<evidence type="ECO:0000256" key="9">
    <source>
        <dbReference type="SAM" id="MobiDB-lite"/>
    </source>
</evidence>
<dbReference type="SUPFAM" id="SSF54897">
    <property type="entry name" value="Protease propeptides/inhibitors"/>
    <property type="match status" value="1"/>
</dbReference>
<dbReference type="PANTHER" id="PTHR14218">
    <property type="entry name" value="PROTEASE S8 TRIPEPTIDYL PEPTIDASE I CLN2"/>
    <property type="match status" value="1"/>
</dbReference>
<evidence type="ECO:0000256" key="4">
    <source>
        <dbReference type="ARBA" id="ARBA00022801"/>
    </source>
</evidence>
<accession>A0ABU0MHA7</accession>
<keyword evidence="12" id="KW-1185">Reference proteome</keyword>
<dbReference type="InterPro" id="IPR030400">
    <property type="entry name" value="Sedolisin_dom"/>
</dbReference>
<dbReference type="GO" id="GO:0006508">
    <property type="term" value="P:proteolysis"/>
    <property type="evidence" value="ECO:0007669"/>
    <property type="project" value="UniProtKB-KW"/>
</dbReference>
<comment type="caution">
    <text evidence="8">Lacks conserved residue(s) required for the propagation of feature annotation.</text>
</comment>
<feature type="region of interest" description="Disordered" evidence="9">
    <location>
        <begin position="188"/>
        <end position="214"/>
    </location>
</feature>
<comment type="cofactor">
    <cofactor evidence="1">
        <name>Ca(2+)</name>
        <dbReference type="ChEBI" id="CHEBI:29108"/>
    </cofactor>
</comment>
<organism evidence="11 12">
    <name type="scientific">Azospirillum picis</name>
    <dbReference type="NCBI Taxonomy" id="488438"/>
    <lineage>
        <taxon>Bacteria</taxon>
        <taxon>Pseudomonadati</taxon>
        <taxon>Pseudomonadota</taxon>
        <taxon>Alphaproteobacteria</taxon>
        <taxon>Rhodospirillales</taxon>
        <taxon>Azospirillaceae</taxon>
        <taxon>Azospirillum</taxon>
    </lineage>
</organism>
<feature type="domain" description="Peptidase S53" evidence="10">
    <location>
        <begin position="218"/>
        <end position="463"/>
    </location>
</feature>
<dbReference type="PANTHER" id="PTHR14218:SF15">
    <property type="entry name" value="TRIPEPTIDYL-PEPTIDASE 1"/>
    <property type="match status" value="1"/>
</dbReference>
<dbReference type="InterPro" id="IPR000209">
    <property type="entry name" value="Peptidase_S8/S53_dom"/>
</dbReference>
<name>A0ABU0MHA7_9PROT</name>
<dbReference type="Proteomes" id="UP001244552">
    <property type="component" value="Unassembled WGS sequence"/>
</dbReference>
<dbReference type="RefSeq" id="WP_209980478.1">
    <property type="nucleotide sequence ID" value="NZ_JAGINO010000004.1"/>
</dbReference>
<dbReference type="SUPFAM" id="SSF52743">
    <property type="entry name" value="Subtilisin-like"/>
    <property type="match status" value="1"/>
</dbReference>